<feature type="domain" description="DUF4042" evidence="3">
    <location>
        <begin position="320"/>
        <end position="497"/>
    </location>
</feature>
<feature type="region of interest" description="Disordered" evidence="2">
    <location>
        <begin position="268"/>
        <end position="315"/>
    </location>
</feature>
<organism evidence="4 5">
    <name type="scientific">Paraglomus occultum</name>
    <dbReference type="NCBI Taxonomy" id="144539"/>
    <lineage>
        <taxon>Eukaryota</taxon>
        <taxon>Fungi</taxon>
        <taxon>Fungi incertae sedis</taxon>
        <taxon>Mucoromycota</taxon>
        <taxon>Glomeromycotina</taxon>
        <taxon>Glomeromycetes</taxon>
        <taxon>Paraglomerales</taxon>
        <taxon>Paraglomeraceae</taxon>
        <taxon>Paraglomus</taxon>
    </lineage>
</organism>
<evidence type="ECO:0000313" key="4">
    <source>
        <dbReference type="EMBL" id="CAG8535956.1"/>
    </source>
</evidence>
<protein>
    <submittedName>
        <fullName evidence="4">7334_t:CDS:1</fullName>
    </submittedName>
</protein>
<keyword evidence="1" id="KW-0677">Repeat</keyword>
<dbReference type="AlphaFoldDB" id="A0A9N9FI79"/>
<dbReference type="SUPFAM" id="SSF48371">
    <property type="entry name" value="ARM repeat"/>
    <property type="match status" value="2"/>
</dbReference>
<dbReference type="PANTHER" id="PTHR13366">
    <property type="entry name" value="MALARIA ANTIGEN-RELATED"/>
    <property type="match status" value="1"/>
</dbReference>
<keyword evidence="5" id="KW-1185">Reference proteome</keyword>
<dbReference type="InterPro" id="IPR016024">
    <property type="entry name" value="ARM-type_fold"/>
</dbReference>
<feature type="compositionally biased region" description="Basic and acidic residues" evidence="2">
    <location>
        <begin position="306"/>
        <end position="315"/>
    </location>
</feature>
<proteinExistence type="predicted"/>
<evidence type="ECO:0000259" key="3">
    <source>
        <dbReference type="Pfam" id="PF13251"/>
    </source>
</evidence>
<dbReference type="InterPro" id="IPR011989">
    <property type="entry name" value="ARM-like"/>
</dbReference>
<evidence type="ECO:0000256" key="1">
    <source>
        <dbReference type="ARBA" id="ARBA00022737"/>
    </source>
</evidence>
<name>A0A9N9FI79_9GLOM</name>
<dbReference type="Proteomes" id="UP000789572">
    <property type="component" value="Unassembled WGS sequence"/>
</dbReference>
<reference evidence="4" key="1">
    <citation type="submission" date="2021-06" db="EMBL/GenBank/DDBJ databases">
        <authorList>
            <person name="Kallberg Y."/>
            <person name="Tangrot J."/>
            <person name="Rosling A."/>
        </authorList>
    </citation>
    <scope>NUCLEOTIDE SEQUENCE</scope>
    <source>
        <strain evidence="4">IA702</strain>
    </source>
</reference>
<feature type="compositionally biased region" description="Polar residues" evidence="2">
    <location>
        <begin position="289"/>
        <end position="302"/>
    </location>
</feature>
<dbReference type="Gene3D" id="1.25.10.10">
    <property type="entry name" value="Leucine-rich Repeat Variant"/>
    <property type="match status" value="3"/>
</dbReference>
<dbReference type="Pfam" id="PF02985">
    <property type="entry name" value="HEAT"/>
    <property type="match status" value="1"/>
</dbReference>
<dbReference type="OrthoDB" id="422637at2759"/>
<dbReference type="PANTHER" id="PTHR13366:SF0">
    <property type="entry name" value="HEAT REPEAT-CONTAINING PROTEIN 6"/>
    <property type="match status" value="1"/>
</dbReference>
<accession>A0A9N9FI79</accession>
<evidence type="ECO:0000313" key="5">
    <source>
        <dbReference type="Proteomes" id="UP000789572"/>
    </source>
</evidence>
<gene>
    <name evidence="4" type="ORF">POCULU_LOCUS4293</name>
</gene>
<dbReference type="InterPro" id="IPR000357">
    <property type="entry name" value="HEAT"/>
</dbReference>
<comment type="caution">
    <text evidence="4">The sequence shown here is derived from an EMBL/GenBank/DDBJ whole genome shotgun (WGS) entry which is preliminary data.</text>
</comment>
<dbReference type="InterPro" id="IPR052107">
    <property type="entry name" value="HEAT6"/>
</dbReference>
<dbReference type="Pfam" id="PF13251">
    <property type="entry name" value="DUF4042"/>
    <property type="match status" value="1"/>
</dbReference>
<sequence>MTSNPRNKQGNKTFSSVAYKILYNDTRSPSDSNINQILDALLTSTTLTRANEQDLLDLLVSGCKAINYADEQFVLKFSKIIFIVCNKHQINLNGNSSRQSPLEVLLTFLINSYPYATQPSSEINILRTLSAVLFENGAKCQKFHENLCRLLFPLVRPDNPNLETRRMAINCLGNLCMRTGNKLSGKYKDIYEIFLANLNSVTIDDTASLKVVSSTLRALQLVVIEDKSVLAEPFGAVVETIKRFVFFNFDGSKEEASMRDQMLPTQMLRRQSAPTPKSRPLRQVKAGTHSRTNSKSWMSSDSELSDGDHFHQRKTNDGSRIRLNALGCLQAIARATPKLLHPYWTRFLSDMYSMPASPSLFALVAHDTVQTVRVAACSAIMVMLDGSKKYLSVADDRDTKSSFTSLSAKLGGLVRELHTELIKTIALEEEVPVLVQLLKCGNVLVTNTAYERLSPGYLSRLFRAVVSLLAHEDTSVRISTLTLLSSIISCDSRYDEVLQLLEGKIASDSSSTSTLLHGSSLYDKTLLQYLIETVGDNNQPSNVRIEAWGLLCGCARGSFIDVNYLWSQLEVLIINGMGARDINIRTAAMTFMEECAKAASSGSDTEIIERSPVSGSKPPISSDELLRWWRLIIDNHINKAATDECHAVRALSCDCLSHIPDYIFTELPDDRRYYCMTLLLGFVQDDSPIVRAAACRAFGVFIQFPSLHEDTSFITDMAVSILEQISNSNLMVRMRSSWALGNLCDTLVNLSSDGDRLMEFLTEDMWLRLLRAGLAASNDNDKVRPNGVRVLGSVLRISPETYLMKERDGLVKEAVLMIVKNFEYSSLKVRWNACYAAANMLRNVHLPISSDTWANTLYEALIKAMTSAKNFKVRINASLALSSPDARDKYGNQQTLAKVFEAVVYALENVESMAGAGFQEFKYQEQLRVQLISTYDHLYGLLNGGEKVKYRSLIDRVIQSPGYNKVKNDLPEIKIK</sequence>
<dbReference type="EMBL" id="CAJVPJ010000546">
    <property type="protein sequence ID" value="CAG8535956.1"/>
    <property type="molecule type" value="Genomic_DNA"/>
</dbReference>
<evidence type="ECO:0000256" key="2">
    <source>
        <dbReference type="SAM" id="MobiDB-lite"/>
    </source>
</evidence>
<dbReference type="InterPro" id="IPR025283">
    <property type="entry name" value="DUF4042"/>
</dbReference>